<dbReference type="PIRSF" id="PIRSF020419">
    <property type="entry name" value="Fe_uptake_reg_CjrA_prd"/>
    <property type="match status" value="1"/>
</dbReference>
<dbReference type="InterPro" id="IPR016773">
    <property type="entry name" value="Fe3_uptake_reg_CjrA_prd"/>
</dbReference>
<dbReference type="SUPFAM" id="SSF159501">
    <property type="entry name" value="EreA/ChaN-like"/>
    <property type="match status" value="1"/>
</dbReference>
<evidence type="ECO:0000313" key="3">
    <source>
        <dbReference type="Proteomes" id="UP000184268"/>
    </source>
</evidence>
<dbReference type="Gene3D" id="1.10.8.760">
    <property type="entry name" value="Haem-binding uptake, Tiki superfamily, ChaN, domain 2"/>
    <property type="match status" value="1"/>
</dbReference>
<proteinExistence type="predicted"/>
<reference evidence="2 3" key="1">
    <citation type="submission" date="2016-11" db="EMBL/GenBank/DDBJ databases">
        <authorList>
            <person name="Jaros S."/>
            <person name="Januszkiewicz K."/>
            <person name="Wedrychowicz H."/>
        </authorList>
    </citation>
    <scope>NUCLEOTIDE SEQUENCE [LARGE SCALE GENOMIC DNA]</scope>
    <source>
        <strain evidence="2 3">DSM 16917</strain>
    </source>
</reference>
<dbReference type="Pfam" id="PF04187">
    <property type="entry name" value="Cofac_haem_bdg"/>
    <property type="match status" value="1"/>
</dbReference>
<dbReference type="InterPro" id="IPR007314">
    <property type="entry name" value="Cofac_haem-bd_dom"/>
</dbReference>
<dbReference type="Gene3D" id="3.40.50.11550">
    <property type="match status" value="1"/>
</dbReference>
<dbReference type="EMBL" id="FQXG01000001">
    <property type="protein sequence ID" value="SHG76376.1"/>
    <property type="molecule type" value="Genomic_DNA"/>
</dbReference>
<dbReference type="CDD" id="cd14727">
    <property type="entry name" value="ChanN-like"/>
    <property type="match status" value="1"/>
</dbReference>
<gene>
    <name evidence="2" type="ORF">SAMN02745129_0638</name>
</gene>
<evidence type="ECO:0000313" key="2">
    <source>
        <dbReference type="EMBL" id="SHG76376.1"/>
    </source>
</evidence>
<protein>
    <submittedName>
        <fullName evidence="2">Uncharacterized iron-regulated protein</fullName>
    </submittedName>
</protein>
<evidence type="ECO:0000259" key="1">
    <source>
        <dbReference type="Pfam" id="PF04187"/>
    </source>
</evidence>
<organism evidence="2 3">
    <name type="scientific">Ferrimonas marina</name>
    <dbReference type="NCBI Taxonomy" id="299255"/>
    <lineage>
        <taxon>Bacteria</taxon>
        <taxon>Pseudomonadati</taxon>
        <taxon>Pseudomonadota</taxon>
        <taxon>Gammaproteobacteria</taxon>
        <taxon>Alteromonadales</taxon>
        <taxon>Ferrimonadaceae</taxon>
        <taxon>Ferrimonas</taxon>
    </lineage>
</organism>
<keyword evidence="3" id="KW-1185">Reference proteome</keyword>
<accession>A0A1M5MGL8</accession>
<sequence length="309" mass="33769">MRITGMLLAMLLSVVVLLLPHPSQAEQWLSPQLQEHPLVGQVIRTRDGAVLSQSELVLALAPVPYVLLGEKHDNADHHQLQQQLIRQLTNAQRPLVLEMLAEGQGVVAGQLTAQADEPSIRQALSWPERGWPWPNYGGQIQAALAQGGGVEGANLSRDEIMTLMQDPTAELAPRLASTDQILPRVEADFIEVLYEQHCEVMPREQLGGMARVQVARDASMAAALMRHGEGGVLLAGGFHVVKPTGVPAHLALAEQPSVSVLMLEVAEDLAAWQAYGDDLARDFDYLYFTPRAEEVDYCAALKEKHGHTD</sequence>
<dbReference type="AlphaFoldDB" id="A0A1M5MGL8"/>
<dbReference type="RefSeq" id="WP_159437640.1">
    <property type="nucleotide sequence ID" value="NZ_FQXG01000001.1"/>
</dbReference>
<feature type="domain" description="Haem-binding uptake Tiki superfamily ChaN" evidence="1">
    <location>
        <begin position="59"/>
        <end position="250"/>
    </location>
</feature>
<name>A0A1M5MGL8_9GAMM</name>
<dbReference type="OrthoDB" id="9795827at2"/>
<dbReference type="Proteomes" id="UP000184268">
    <property type="component" value="Unassembled WGS sequence"/>
</dbReference>
<dbReference type="STRING" id="299255.SAMN02745129_0638"/>